<evidence type="ECO:0000256" key="2">
    <source>
        <dbReference type="ARBA" id="ARBA00022989"/>
    </source>
</evidence>
<dbReference type="GO" id="GO:0140359">
    <property type="term" value="F:ABC-type transporter activity"/>
    <property type="evidence" value="ECO:0007669"/>
    <property type="project" value="InterPro"/>
</dbReference>
<evidence type="ECO:0000313" key="8">
    <source>
        <dbReference type="Proteomes" id="UP000186955"/>
    </source>
</evidence>
<dbReference type="Gene3D" id="1.20.1560.10">
    <property type="entry name" value="ABC transporter type 1, transmembrane domain"/>
    <property type="match status" value="1"/>
</dbReference>
<feature type="transmembrane region" description="Helical" evidence="4">
    <location>
        <begin position="260"/>
        <end position="280"/>
    </location>
</feature>
<keyword evidence="3 4" id="KW-0472">Membrane</keyword>
<evidence type="ECO:0000256" key="1">
    <source>
        <dbReference type="ARBA" id="ARBA00022692"/>
    </source>
</evidence>
<comment type="caution">
    <text evidence="7">The sequence shown here is derived from an EMBL/GenBank/DDBJ whole genome shotgun (WGS) entry which is preliminary data.</text>
</comment>
<evidence type="ECO:0000259" key="6">
    <source>
        <dbReference type="PROSITE" id="PS50929"/>
    </source>
</evidence>
<evidence type="ECO:0000256" key="4">
    <source>
        <dbReference type="SAM" id="Phobius"/>
    </source>
</evidence>
<dbReference type="Proteomes" id="UP000186955">
    <property type="component" value="Unassembled WGS sequence"/>
</dbReference>
<feature type="domain" description="ABC transmembrane type-1" evidence="6">
    <location>
        <begin position="118"/>
        <end position="292"/>
    </location>
</feature>
<name>A0A1Q5SZ20_9EURO</name>
<dbReference type="InterPro" id="IPR011527">
    <property type="entry name" value="ABC1_TM_dom"/>
</dbReference>
<evidence type="ECO:0000256" key="3">
    <source>
        <dbReference type="ARBA" id="ARBA00023136"/>
    </source>
</evidence>
<dbReference type="Pfam" id="PF00664">
    <property type="entry name" value="ABC_membrane"/>
    <property type="match status" value="1"/>
</dbReference>
<keyword evidence="5" id="KW-0732">Signal</keyword>
<evidence type="ECO:0000313" key="7">
    <source>
        <dbReference type="EMBL" id="OKO93202.1"/>
    </source>
</evidence>
<keyword evidence="8" id="KW-1185">Reference proteome</keyword>
<reference evidence="7 8" key="1">
    <citation type="submission" date="2016-10" db="EMBL/GenBank/DDBJ databases">
        <title>Genome sequence of the ascomycete fungus Penicillium subrubescens.</title>
        <authorList>
            <person name="De Vries R.P."/>
            <person name="Peng M."/>
            <person name="Dilokpimol A."/>
            <person name="Hilden K."/>
            <person name="Makela M.R."/>
            <person name="Grigoriev I."/>
            <person name="Riley R."/>
            <person name="Granchi Z."/>
        </authorList>
    </citation>
    <scope>NUCLEOTIDE SEQUENCE [LARGE SCALE GENOMIC DNA]</scope>
    <source>
        <strain evidence="7 8">CBS 132785</strain>
    </source>
</reference>
<proteinExistence type="predicted"/>
<dbReference type="EMBL" id="MNBE01000725">
    <property type="protein sequence ID" value="OKO93202.1"/>
    <property type="molecule type" value="Genomic_DNA"/>
</dbReference>
<gene>
    <name evidence="7" type="ORF">PENSUB_12265</name>
</gene>
<dbReference type="PROSITE" id="PS50929">
    <property type="entry name" value="ABC_TM1F"/>
    <property type="match status" value="1"/>
</dbReference>
<dbReference type="InterPro" id="IPR036640">
    <property type="entry name" value="ABC1_TM_sf"/>
</dbReference>
<dbReference type="GO" id="GO:0016020">
    <property type="term" value="C:membrane"/>
    <property type="evidence" value="ECO:0007669"/>
    <property type="project" value="InterPro"/>
</dbReference>
<dbReference type="STRING" id="1316194.A0A1Q5SZ20"/>
<dbReference type="SUPFAM" id="SSF90123">
    <property type="entry name" value="ABC transporter transmembrane region"/>
    <property type="match status" value="1"/>
</dbReference>
<dbReference type="AlphaFoldDB" id="A0A1Q5SZ20"/>
<sequence>MKIVSNGVRIVTLAALILLYASKSGLLASEIQSSHDPFNGATETTRLLESSPGDNHINSPILEPVHGRSLPTASQPQDPRIHCTTIPSRNGWKYVMGYSIFLPYLWPSKSHELKIVTLVCLFLLVVQRINNVMIPIQIGVITTALASQQEAHTLSVVWPRILLYVFCRWLQTGLSSLRSALWIPVSQYSRMELSTSAFEHVHNLGLDFHLNKETGEVLSALNKGKSVTGLLEQVVFEFFPTLFDLFIAIGYFLIAFDAYYALVVGISSFSYIYVTIRMSLWRAQTRREMANASRHEDAVK</sequence>
<keyword evidence="1 4" id="KW-0812">Transmembrane</keyword>
<protein>
    <submittedName>
        <fullName evidence="7">Heavy metal tolerance protein</fullName>
    </submittedName>
</protein>
<organism evidence="7 8">
    <name type="scientific">Penicillium subrubescens</name>
    <dbReference type="NCBI Taxonomy" id="1316194"/>
    <lineage>
        <taxon>Eukaryota</taxon>
        <taxon>Fungi</taxon>
        <taxon>Dikarya</taxon>
        <taxon>Ascomycota</taxon>
        <taxon>Pezizomycotina</taxon>
        <taxon>Eurotiomycetes</taxon>
        <taxon>Eurotiomycetidae</taxon>
        <taxon>Eurotiales</taxon>
        <taxon>Aspergillaceae</taxon>
        <taxon>Penicillium</taxon>
    </lineage>
</organism>
<dbReference type="GO" id="GO:0005524">
    <property type="term" value="F:ATP binding"/>
    <property type="evidence" value="ECO:0007669"/>
    <property type="project" value="InterPro"/>
</dbReference>
<evidence type="ECO:0000256" key="5">
    <source>
        <dbReference type="SAM" id="SignalP"/>
    </source>
</evidence>
<feature type="transmembrane region" description="Helical" evidence="4">
    <location>
        <begin position="234"/>
        <end position="254"/>
    </location>
</feature>
<feature type="signal peptide" evidence="5">
    <location>
        <begin position="1"/>
        <end position="28"/>
    </location>
</feature>
<keyword evidence="2 4" id="KW-1133">Transmembrane helix</keyword>
<feature type="chain" id="PRO_5010326642" evidence="5">
    <location>
        <begin position="29"/>
        <end position="300"/>
    </location>
</feature>
<accession>A0A1Q5SZ20</accession>